<dbReference type="InterPro" id="IPR020616">
    <property type="entry name" value="Thiolase_N"/>
</dbReference>
<dbReference type="GO" id="GO:0003985">
    <property type="term" value="F:acetyl-CoA C-acetyltransferase activity"/>
    <property type="evidence" value="ECO:0007669"/>
    <property type="project" value="TreeGrafter"/>
</dbReference>
<evidence type="ECO:0000256" key="3">
    <source>
        <dbReference type="ARBA" id="ARBA00023315"/>
    </source>
</evidence>
<dbReference type="GO" id="GO:0005739">
    <property type="term" value="C:mitochondrion"/>
    <property type="evidence" value="ECO:0007669"/>
    <property type="project" value="TreeGrafter"/>
</dbReference>
<dbReference type="AlphaFoldDB" id="A0AAE1QMW2"/>
<name>A0AAE1QMW2_9SOLA</name>
<dbReference type="GO" id="GO:0006635">
    <property type="term" value="P:fatty acid beta-oxidation"/>
    <property type="evidence" value="ECO:0007669"/>
    <property type="project" value="TreeGrafter"/>
</dbReference>
<evidence type="ECO:0000256" key="2">
    <source>
        <dbReference type="ARBA" id="ARBA00022679"/>
    </source>
</evidence>
<gene>
    <name evidence="5" type="ORF">RND71_044247</name>
</gene>
<reference evidence="5" key="1">
    <citation type="submission" date="2023-12" db="EMBL/GenBank/DDBJ databases">
        <title>Genome assembly of Anisodus tanguticus.</title>
        <authorList>
            <person name="Wang Y.-J."/>
        </authorList>
    </citation>
    <scope>NUCLEOTIDE SEQUENCE</scope>
    <source>
        <strain evidence="5">KB-2021</strain>
        <tissue evidence="5">Leaf</tissue>
    </source>
</reference>
<evidence type="ECO:0000313" key="5">
    <source>
        <dbReference type="EMBL" id="KAK4336531.1"/>
    </source>
</evidence>
<evidence type="ECO:0000259" key="4">
    <source>
        <dbReference type="Pfam" id="PF00108"/>
    </source>
</evidence>
<accession>A0AAE1QMW2</accession>
<dbReference type="Pfam" id="PF00108">
    <property type="entry name" value="Thiolase_N"/>
    <property type="match status" value="1"/>
</dbReference>
<dbReference type="PANTHER" id="PTHR18919">
    <property type="entry name" value="ACETYL-COA C-ACYLTRANSFERASE"/>
    <property type="match status" value="1"/>
</dbReference>
<sequence>MKSIALATQAIKLGEADIVLAGGMESMSNAPFLMKRGKHIYGSFSHEDAIEKDGLTDAESGLSMGECTEEVAERLNITREDQDNYAIQSYKRSFDAWDKEKGCVLAKEVFEVKASSLSDGAAACVLMSAKEVEKRKIKPLAKIISYAEAAGNPKDFAIIPSQAMPKVFD</sequence>
<comment type="similarity">
    <text evidence="1">Belongs to the thiolase-like superfamily. Thiolase family.</text>
</comment>
<organism evidence="5 6">
    <name type="scientific">Anisodus tanguticus</name>
    <dbReference type="NCBI Taxonomy" id="243964"/>
    <lineage>
        <taxon>Eukaryota</taxon>
        <taxon>Viridiplantae</taxon>
        <taxon>Streptophyta</taxon>
        <taxon>Embryophyta</taxon>
        <taxon>Tracheophyta</taxon>
        <taxon>Spermatophyta</taxon>
        <taxon>Magnoliopsida</taxon>
        <taxon>eudicotyledons</taxon>
        <taxon>Gunneridae</taxon>
        <taxon>Pentapetalae</taxon>
        <taxon>asterids</taxon>
        <taxon>lamiids</taxon>
        <taxon>Solanales</taxon>
        <taxon>Solanaceae</taxon>
        <taxon>Solanoideae</taxon>
        <taxon>Hyoscyameae</taxon>
        <taxon>Anisodus</taxon>
    </lineage>
</organism>
<dbReference type="PANTHER" id="PTHR18919:SF156">
    <property type="entry name" value="ACETYL-COA ACETYLTRANSFERASE, MITOCHONDRIAL"/>
    <property type="match status" value="1"/>
</dbReference>
<feature type="domain" description="Thiolase N-terminal" evidence="4">
    <location>
        <begin position="1"/>
        <end position="100"/>
    </location>
</feature>
<protein>
    <recommendedName>
        <fullName evidence="4">Thiolase N-terminal domain-containing protein</fullName>
    </recommendedName>
</protein>
<dbReference type="Gene3D" id="3.40.47.10">
    <property type="match status" value="2"/>
</dbReference>
<keyword evidence="3" id="KW-0012">Acyltransferase</keyword>
<keyword evidence="6" id="KW-1185">Reference proteome</keyword>
<proteinExistence type="inferred from homology"/>
<evidence type="ECO:0000256" key="1">
    <source>
        <dbReference type="ARBA" id="ARBA00010982"/>
    </source>
</evidence>
<dbReference type="SUPFAM" id="SSF53901">
    <property type="entry name" value="Thiolase-like"/>
    <property type="match status" value="1"/>
</dbReference>
<evidence type="ECO:0000313" key="6">
    <source>
        <dbReference type="Proteomes" id="UP001291623"/>
    </source>
</evidence>
<comment type="caution">
    <text evidence="5">The sequence shown here is derived from an EMBL/GenBank/DDBJ whole genome shotgun (WGS) entry which is preliminary data.</text>
</comment>
<dbReference type="EMBL" id="JAVYJV010000131">
    <property type="protein sequence ID" value="KAK4336531.1"/>
    <property type="molecule type" value="Genomic_DNA"/>
</dbReference>
<dbReference type="InterPro" id="IPR016039">
    <property type="entry name" value="Thiolase-like"/>
</dbReference>
<dbReference type="Proteomes" id="UP001291623">
    <property type="component" value="Unassembled WGS sequence"/>
</dbReference>
<keyword evidence="2" id="KW-0808">Transferase</keyword>